<evidence type="ECO:0000313" key="2">
    <source>
        <dbReference type="Proteomes" id="UP001208570"/>
    </source>
</evidence>
<dbReference type="Proteomes" id="UP001208570">
    <property type="component" value="Unassembled WGS sequence"/>
</dbReference>
<reference evidence="1" key="1">
    <citation type="journal article" date="2023" name="Mol. Biol. Evol.">
        <title>Third-Generation Sequencing Reveals the Adaptive Role of the Epigenome in Three Deep-Sea Polychaetes.</title>
        <authorList>
            <person name="Perez M."/>
            <person name="Aroh O."/>
            <person name="Sun Y."/>
            <person name="Lan Y."/>
            <person name="Juniper S.K."/>
            <person name="Young C.R."/>
            <person name="Angers B."/>
            <person name="Qian P.Y."/>
        </authorList>
    </citation>
    <scope>NUCLEOTIDE SEQUENCE</scope>
    <source>
        <strain evidence="1">P08H-3</strain>
    </source>
</reference>
<comment type="caution">
    <text evidence="1">The sequence shown here is derived from an EMBL/GenBank/DDBJ whole genome shotgun (WGS) entry which is preliminary data.</text>
</comment>
<name>A0AAD9IX83_9ANNE</name>
<keyword evidence="2" id="KW-1185">Reference proteome</keyword>
<dbReference type="AlphaFoldDB" id="A0AAD9IX83"/>
<gene>
    <name evidence="1" type="ORF">LSH36_982g00080</name>
</gene>
<dbReference type="EMBL" id="JAODUP010000982">
    <property type="protein sequence ID" value="KAK2142233.1"/>
    <property type="molecule type" value="Genomic_DNA"/>
</dbReference>
<sequence length="200" mass="21991">MCRCAVIGDPMVIFYDKDGTALLQNTDSYVLSFAPPNRHGYQCGFGVIVTNYKPHNDSQLVVPKGVQIIINGGTTSSTFMSKFGIWNYFVADQWVAYPTNYSDGIIRMTGDIDVGFTLIPEDVTCKLRFYAKFADELSVMAAFVDKAQYGQYLSGICGNCNDVADDYDRLPNAGSLDDVLRIVTPNFIRTSSGFPPGPTV</sequence>
<protein>
    <recommendedName>
        <fullName evidence="3">VWFD domain-containing protein</fullName>
    </recommendedName>
</protein>
<proteinExistence type="predicted"/>
<organism evidence="1 2">
    <name type="scientific">Paralvinella palmiformis</name>
    <dbReference type="NCBI Taxonomy" id="53620"/>
    <lineage>
        <taxon>Eukaryota</taxon>
        <taxon>Metazoa</taxon>
        <taxon>Spiralia</taxon>
        <taxon>Lophotrochozoa</taxon>
        <taxon>Annelida</taxon>
        <taxon>Polychaeta</taxon>
        <taxon>Sedentaria</taxon>
        <taxon>Canalipalpata</taxon>
        <taxon>Terebellida</taxon>
        <taxon>Terebelliformia</taxon>
        <taxon>Alvinellidae</taxon>
        <taxon>Paralvinella</taxon>
    </lineage>
</organism>
<evidence type="ECO:0000313" key="1">
    <source>
        <dbReference type="EMBL" id="KAK2142233.1"/>
    </source>
</evidence>
<evidence type="ECO:0008006" key="3">
    <source>
        <dbReference type="Google" id="ProtNLM"/>
    </source>
</evidence>
<accession>A0AAD9IX83</accession>